<dbReference type="AlphaFoldDB" id="A0A3B5ZP47"/>
<sequence length="116" mass="13052">MVRSPMSATLPQLRSRLFVTRGIPSNFPETRTHILESSLVIGWSITSCGARLQATFVTERARLGRPRRRRPESHDVEVEGAMIAAIDNMVTLSDWLACHSRFSCSRASPGHGRRYE</sequence>
<dbReference type="Gramene" id="TraesLAC1D03G00424690.1">
    <property type="protein sequence ID" value="TraesLAC1D03G00424690.1"/>
    <property type="gene ID" value="TraesLAC1D03G00424690"/>
</dbReference>
<dbReference type="Gramene" id="TraesNOR1D03G00427950.1">
    <property type="protein sequence ID" value="TraesNOR1D03G00427950.1"/>
    <property type="gene ID" value="TraesNOR1D03G00427950"/>
</dbReference>
<dbReference type="Gramene" id="TraesWEE_scaffold_052134_01G000200.1">
    <property type="protein sequence ID" value="TraesWEE_scaffold_052134_01G000200.1"/>
    <property type="gene ID" value="TraesWEE_scaffold_052134_01G000200"/>
</dbReference>
<name>A0A3B5ZP47_WHEAT</name>
<dbReference type="Gramene" id="TraesMAC1D03G00420910.1">
    <property type="protein sequence ID" value="TraesMAC1D03G00420910.1"/>
    <property type="gene ID" value="TraesMAC1D03G00420910"/>
</dbReference>
<protein>
    <submittedName>
        <fullName evidence="1">Uncharacterized protein</fullName>
    </submittedName>
</protein>
<dbReference type="Gramene" id="TraesCS1D02G051800.1">
    <property type="protein sequence ID" value="TraesCS1D02G051800.1"/>
    <property type="gene ID" value="TraesCS1D02G051800"/>
</dbReference>
<dbReference type="GO" id="GO:0018812">
    <property type="term" value="F:3-hydroxyacyl-CoA dehydratase activity"/>
    <property type="evidence" value="ECO:0000318"/>
    <property type="project" value="GO_Central"/>
</dbReference>
<dbReference type="Gramene" id="TraesCS1D03G0113600.1">
    <property type="protein sequence ID" value="TraesCS1D03G0113600.1.CDS"/>
    <property type="gene ID" value="TraesCS1D03G0113600"/>
</dbReference>
<reference evidence="1" key="2">
    <citation type="submission" date="2018-10" db="UniProtKB">
        <authorList>
            <consortium name="EnsemblPlants"/>
        </authorList>
    </citation>
    <scope>IDENTIFICATION</scope>
</reference>
<dbReference type="Gramene" id="TraesKAR1D01G0029720.1">
    <property type="protein sequence ID" value="cds.TraesKAR1D01G0029720.1"/>
    <property type="gene ID" value="TraesKAR1D01G0029720"/>
</dbReference>
<dbReference type="Gramene" id="TraesROB_scaffold_073222_01G000200.1">
    <property type="protein sequence ID" value="TraesROB_scaffold_073222_01G000200.1"/>
    <property type="gene ID" value="TraesROB_scaffold_073222_01G000200"/>
</dbReference>
<keyword evidence="2" id="KW-1185">Reference proteome</keyword>
<accession>A0A3B5ZP47</accession>
<dbReference type="Gramene" id="TraesJUL1D03G00423920.1">
    <property type="protein sequence ID" value="TraesJUL1D03G00423920.1"/>
    <property type="gene ID" value="TraesJUL1D03G00423920"/>
</dbReference>
<dbReference type="EnsemblPlants" id="TraesCS1D02G051800.1">
    <property type="protein sequence ID" value="TraesCS1D02G051800.1"/>
    <property type="gene ID" value="TraesCS1D02G051800"/>
</dbReference>
<evidence type="ECO:0000313" key="1">
    <source>
        <dbReference type="EnsemblPlants" id="TraesCS1D02G051800.1"/>
    </source>
</evidence>
<proteinExistence type="predicted"/>
<dbReference type="OrthoDB" id="46988at2759"/>
<organism evidence="1">
    <name type="scientific">Triticum aestivum</name>
    <name type="common">Wheat</name>
    <dbReference type="NCBI Taxonomy" id="4565"/>
    <lineage>
        <taxon>Eukaryota</taxon>
        <taxon>Viridiplantae</taxon>
        <taxon>Streptophyta</taxon>
        <taxon>Embryophyta</taxon>
        <taxon>Tracheophyta</taxon>
        <taxon>Spermatophyta</taxon>
        <taxon>Magnoliopsida</taxon>
        <taxon>Liliopsida</taxon>
        <taxon>Poales</taxon>
        <taxon>Poaceae</taxon>
        <taxon>BOP clade</taxon>
        <taxon>Pooideae</taxon>
        <taxon>Triticodae</taxon>
        <taxon>Triticeae</taxon>
        <taxon>Triticinae</taxon>
        <taxon>Triticum</taxon>
    </lineage>
</organism>
<dbReference type="GO" id="GO:0005789">
    <property type="term" value="C:endoplasmic reticulum membrane"/>
    <property type="evidence" value="ECO:0000318"/>
    <property type="project" value="GO_Central"/>
</dbReference>
<dbReference type="GO" id="GO:0030497">
    <property type="term" value="P:fatty acid elongation"/>
    <property type="evidence" value="ECO:0000318"/>
    <property type="project" value="GO_Central"/>
</dbReference>
<dbReference type="GO" id="GO:0030148">
    <property type="term" value="P:sphingolipid biosynthetic process"/>
    <property type="evidence" value="ECO:0000318"/>
    <property type="project" value="GO_Central"/>
</dbReference>
<evidence type="ECO:0000313" key="2">
    <source>
        <dbReference type="Proteomes" id="UP000019116"/>
    </source>
</evidence>
<reference evidence="1" key="1">
    <citation type="submission" date="2018-08" db="EMBL/GenBank/DDBJ databases">
        <authorList>
            <person name="Rossello M."/>
        </authorList>
    </citation>
    <scope>NUCLEOTIDE SEQUENCE [LARGE SCALE GENOMIC DNA]</scope>
    <source>
        <strain evidence="1">cv. Chinese Spring</strain>
    </source>
</reference>
<dbReference type="STRING" id="4565.A0A3B5ZP47"/>
<dbReference type="GO" id="GO:0042761">
    <property type="term" value="P:very long-chain fatty acid biosynthetic process"/>
    <property type="evidence" value="ECO:0000318"/>
    <property type="project" value="GO_Central"/>
</dbReference>
<dbReference type="Proteomes" id="UP000019116">
    <property type="component" value="Chromosome 1D"/>
</dbReference>
<dbReference type="Gramene" id="TraesJAG1D03G00421200.1">
    <property type="protein sequence ID" value="TraesJAG1D03G00421200.1"/>
    <property type="gene ID" value="TraesJAG1D03G00421200"/>
</dbReference>
<dbReference type="UniPathway" id="UPA00094"/>